<dbReference type="InterPro" id="IPR002645">
    <property type="entry name" value="STAS_dom"/>
</dbReference>
<accession>A0AB39HFI0</accession>
<evidence type="ECO:0000259" key="1">
    <source>
        <dbReference type="PROSITE" id="PS50801"/>
    </source>
</evidence>
<dbReference type="InterPro" id="IPR052746">
    <property type="entry name" value="MlaB_ABC_Transporter"/>
</dbReference>
<gene>
    <name evidence="2" type="ORF">AB0763_01910</name>
</gene>
<feature type="domain" description="STAS" evidence="1">
    <location>
        <begin position="14"/>
        <end position="104"/>
    </location>
</feature>
<dbReference type="PROSITE" id="PS50801">
    <property type="entry name" value="STAS"/>
    <property type="match status" value="1"/>
</dbReference>
<reference evidence="2" key="1">
    <citation type="submission" date="2024-07" db="EMBL/GenBank/DDBJ databases">
        <title>Genome Analysis of a Potential Novel Vibrio Species Secreting pH- and Thermo-stable Alginate Lyase and its Application in Producing Alginate Oligosaccharides.</title>
        <authorList>
            <person name="Huang H."/>
            <person name="Bao K."/>
        </authorList>
    </citation>
    <scope>NUCLEOTIDE SEQUENCE</scope>
    <source>
        <strain evidence="2">HB236076</strain>
    </source>
</reference>
<dbReference type="AlphaFoldDB" id="A0AB39HFI0"/>
<dbReference type="PANTHER" id="PTHR35849">
    <property type="entry name" value="BLR2341 PROTEIN"/>
    <property type="match status" value="1"/>
</dbReference>
<dbReference type="InterPro" id="IPR036513">
    <property type="entry name" value="STAS_dom_sf"/>
</dbReference>
<proteinExistence type="predicted"/>
<dbReference type="CDD" id="cd07043">
    <property type="entry name" value="STAS_anti-anti-sigma_factors"/>
    <property type="match status" value="1"/>
</dbReference>
<sequence>MSDDAQFQWQGDDVLLLSGHLDREHVPSLWRDLQAQPFAAGTVQCSLKAVTRVDSAAMALLIHVIKHAKQQKCHIMFSFIPPQLKTLLELSNADGVTAEHIQQN</sequence>
<dbReference type="KEGG" id="vih:AB0763_01910"/>
<dbReference type="PANTHER" id="PTHR35849:SF1">
    <property type="entry name" value="INTERMEMBRANE PHOSPHOLIPID TRANSPORT SYSTEM BINDING PROTEIN MLAB"/>
    <property type="match status" value="1"/>
</dbReference>
<organism evidence="2">
    <name type="scientific">Vibrio sp. HB236076</name>
    <dbReference type="NCBI Taxonomy" id="3232307"/>
    <lineage>
        <taxon>Bacteria</taxon>
        <taxon>Pseudomonadati</taxon>
        <taxon>Pseudomonadota</taxon>
        <taxon>Gammaproteobacteria</taxon>
        <taxon>Vibrionales</taxon>
        <taxon>Vibrionaceae</taxon>
        <taxon>Vibrio</taxon>
    </lineage>
</organism>
<name>A0AB39HFI0_9VIBR</name>
<evidence type="ECO:0000313" key="2">
    <source>
        <dbReference type="EMBL" id="XDK25427.1"/>
    </source>
</evidence>
<dbReference type="RefSeq" id="WP_306102108.1">
    <property type="nucleotide sequence ID" value="NZ_CP162601.1"/>
</dbReference>
<dbReference type="InterPro" id="IPR058548">
    <property type="entry name" value="MlaB-like_STAS"/>
</dbReference>
<protein>
    <submittedName>
        <fullName evidence="2">STAS domain-containing protein</fullName>
    </submittedName>
</protein>
<dbReference type="SUPFAM" id="SSF52091">
    <property type="entry name" value="SpoIIaa-like"/>
    <property type="match status" value="1"/>
</dbReference>
<dbReference type="EMBL" id="CP162601">
    <property type="protein sequence ID" value="XDK25427.1"/>
    <property type="molecule type" value="Genomic_DNA"/>
</dbReference>
<dbReference type="Gene3D" id="3.30.750.24">
    <property type="entry name" value="STAS domain"/>
    <property type="match status" value="1"/>
</dbReference>
<dbReference type="Pfam" id="PF13466">
    <property type="entry name" value="STAS_2"/>
    <property type="match status" value="1"/>
</dbReference>